<dbReference type="AlphaFoldDB" id="A0A395GVA2"/>
<accession>A0A395GVA2</accession>
<sequence length="105" mass="11531">MQECHIISIGFKQGHFKSLNQGCDDKVELCTHQLNTKASPPTLAKGHLELPSLLPSITKPMVRIENIGLREHTFRRVCAARVVMLTGVPAGIVYDLVLVLGGQDK</sequence>
<evidence type="ECO:0000313" key="2">
    <source>
        <dbReference type="Proteomes" id="UP000249402"/>
    </source>
</evidence>
<dbReference type="Proteomes" id="UP000249402">
    <property type="component" value="Unassembled WGS sequence"/>
</dbReference>
<protein>
    <submittedName>
        <fullName evidence="1">Uncharacterized protein</fullName>
    </submittedName>
</protein>
<gene>
    <name evidence="1" type="ORF">BO80DRAFT_125238</name>
</gene>
<proteinExistence type="predicted"/>
<evidence type="ECO:0000313" key="1">
    <source>
        <dbReference type="EMBL" id="RAK99491.1"/>
    </source>
</evidence>
<reference evidence="1 2" key="1">
    <citation type="submission" date="2018-02" db="EMBL/GenBank/DDBJ databases">
        <title>The genomes of Aspergillus section Nigri reveals drivers in fungal speciation.</title>
        <authorList>
            <consortium name="DOE Joint Genome Institute"/>
            <person name="Vesth T.C."/>
            <person name="Nybo J."/>
            <person name="Theobald S."/>
            <person name="Brandl J."/>
            <person name="Frisvad J.C."/>
            <person name="Nielsen K.F."/>
            <person name="Lyhne E.K."/>
            <person name="Kogle M.E."/>
            <person name="Kuo A."/>
            <person name="Riley R."/>
            <person name="Clum A."/>
            <person name="Nolan M."/>
            <person name="Lipzen A."/>
            <person name="Salamov A."/>
            <person name="Henrissat B."/>
            <person name="Wiebenga A."/>
            <person name="De vries R.P."/>
            <person name="Grigoriev I.V."/>
            <person name="Mortensen U.H."/>
            <person name="Andersen M.R."/>
            <person name="Baker S.E."/>
        </authorList>
    </citation>
    <scope>NUCLEOTIDE SEQUENCE [LARGE SCALE GENOMIC DNA]</scope>
    <source>
        <strain evidence="1 2">CBS 121593</strain>
    </source>
</reference>
<dbReference type="GeneID" id="37218394"/>
<organism evidence="1 2">
    <name type="scientific">Aspergillus ibericus CBS 121593</name>
    <dbReference type="NCBI Taxonomy" id="1448316"/>
    <lineage>
        <taxon>Eukaryota</taxon>
        <taxon>Fungi</taxon>
        <taxon>Dikarya</taxon>
        <taxon>Ascomycota</taxon>
        <taxon>Pezizomycotina</taxon>
        <taxon>Eurotiomycetes</taxon>
        <taxon>Eurotiomycetidae</taxon>
        <taxon>Eurotiales</taxon>
        <taxon>Aspergillaceae</taxon>
        <taxon>Aspergillus</taxon>
        <taxon>Aspergillus subgen. Circumdati</taxon>
    </lineage>
</organism>
<dbReference type="EMBL" id="KZ824446">
    <property type="protein sequence ID" value="RAK99491.1"/>
    <property type="molecule type" value="Genomic_DNA"/>
</dbReference>
<name>A0A395GVA2_9EURO</name>
<dbReference type="RefSeq" id="XP_025573819.1">
    <property type="nucleotide sequence ID" value="XM_025713529.1"/>
</dbReference>
<keyword evidence="2" id="KW-1185">Reference proteome</keyword>
<dbReference type="VEuPathDB" id="FungiDB:BO80DRAFT_125238"/>